<organism evidence="9">
    <name type="scientific">marine sediment metagenome</name>
    <dbReference type="NCBI Taxonomy" id="412755"/>
    <lineage>
        <taxon>unclassified sequences</taxon>
        <taxon>metagenomes</taxon>
        <taxon>ecological metagenomes</taxon>
    </lineage>
</organism>
<feature type="transmembrane region" description="Helical" evidence="7">
    <location>
        <begin position="12"/>
        <end position="42"/>
    </location>
</feature>
<feature type="non-terminal residue" evidence="9">
    <location>
        <position position="204"/>
    </location>
</feature>
<evidence type="ECO:0000256" key="6">
    <source>
        <dbReference type="ARBA" id="ARBA00023136"/>
    </source>
</evidence>
<gene>
    <name evidence="9" type="ORF">S03H2_41061</name>
</gene>
<feature type="transmembrane region" description="Helical" evidence="7">
    <location>
        <begin position="54"/>
        <end position="75"/>
    </location>
</feature>
<feature type="transmembrane region" description="Helical" evidence="7">
    <location>
        <begin position="141"/>
        <end position="168"/>
    </location>
</feature>
<keyword evidence="3" id="KW-0997">Cell inner membrane</keyword>
<protein>
    <recommendedName>
        <fullName evidence="8">TRAP C4-dicarboxylate transport system permease DctM subunit domain-containing protein</fullName>
    </recommendedName>
</protein>
<evidence type="ECO:0000256" key="5">
    <source>
        <dbReference type="ARBA" id="ARBA00022989"/>
    </source>
</evidence>
<evidence type="ECO:0000256" key="3">
    <source>
        <dbReference type="ARBA" id="ARBA00022519"/>
    </source>
</evidence>
<dbReference type="InterPro" id="IPR004681">
    <property type="entry name" value="TRAP_DctM"/>
</dbReference>
<keyword evidence="5 7" id="KW-1133">Transmembrane helix</keyword>
<sequence length="204" mass="21448">MDFFDILLPVVVLGSMLILLALGLEIAWSLAIAATIGLVFFLDQPINQLAYTSWSTLNSFTMSALPLFVLMGAVLSNSGASEYIFDGIEKWLGRLPGGLATSTIAGNAIFGAMCGSSVAATATFGRLVYPTMEERGYQPGFALACIGMGALLSPLIPPSALLIIYGAWQRVSIVALFAAAIVPGIMLALLLMLTVVIVASLNRN</sequence>
<evidence type="ECO:0000256" key="1">
    <source>
        <dbReference type="ARBA" id="ARBA00004429"/>
    </source>
</evidence>
<evidence type="ECO:0000259" key="8">
    <source>
        <dbReference type="Pfam" id="PF06808"/>
    </source>
</evidence>
<feature type="transmembrane region" description="Helical" evidence="7">
    <location>
        <begin position="104"/>
        <end position="129"/>
    </location>
</feature>
<evidence type="ECO:0000256" key="7">
    <source>
        <dbReference type="SAM" id="Phobius"/>
    </source>
</evidence>
<dbReference type="InterPro" id="IPR010656">
    <property type="entry name" value="DctM"/>
</dbReference>
<name>X1HA29_9ZZZZ</name>
<keyword evidence="2" id="KW-1003">Cell membrane</keyword>
<feature type="domain" description="TRAP C4-dicarboxylate transport system permease DctM subunit" evidence="8">
    <location>
        <begin position="13"/>
        <end position="200"/>
    </location>
</feature>
<dbReference type="Pfam" id="PF06808">
    <property type="entry name" value="DctM"/>
    <property type="match status" value="1"/>
</dbReference>
<keyword evidence="6 7" id="KW-0472">Membrane</keyword>
<keyword evidence="4 7" id="KW-0812">Transmembrane</keyword>
<dbReference type="AlphaFoldDB" id="X1HA29"/>
<comment type="subcellular location">
    <subcellularLocation>
        <location evidence="1">Cell inner membrane</location>
        <topology evidence="1">Multi-pass membrane protein</topology>
    </subcellularLocation>
</comment>
<evidence type="ECO:0000256" key="4">
    <source>
        <dbReference type="ARBA" id="ARBA00022692"/>
    </source>
</evidence>
<evidence type="ECO:0000313" key="9">
    <source>
        <dbReference type="EMBL" id="GAH67026.1"/>
    </source>
</evidence>
<comment type="caution">
    <text evidence="9">The sequence shown here is derived from an EMBL/GenBank/DDBJ whole genome shotgun (WGS) entry which is preliminary data.</text>
</comment>
<dbReference type="PANTHER" id="PTHR33362:SF5">
    <property type="entry name" value="C4-DICARBOXYLATE TRAP TRANSPORTER LARGE PERMEASE PROTEIN DCTM"/>
    <property type="match status" value="1"/>
</dbReference>
<dbReference type="GO" id="GO:0022857">
    <property type="term" value="F:transmembrane transporter activity"/>
    <property type="evidence" value="ECO:0007669"/>
    <property type="project" value="TreeGrafter"/>
</dbReference>
<reference evidence="9" key="1">
    <citation type="journal article" date="2014" name="Front. Microbiol.">
        <title>High frequency of phylogenetically diverse reductive dehalogenase-homologous genes in deep subseafloor sedimentary metagenomes.</title>
        <authorList>
            <person name="Kawai M."/>
            <person name="Futagami T."/>
            <person name="Toyoda A."/>
            <person name="Takaki Y."/>
            <person name="Nishi S."/>
            <person name="Hori S."/>
            <person name="Arai W."/>
            <person name="Tsubouchi T."/>
            <person name="Morono Y."/>
            <person name="Uchiyama I."/>
            <person name="Ito T."/>
            <person name="Fujiyama A."/>
            <person name="Inagaki F."/>
            <person name="Takami H."/>
        </authorList>
    </citation>
    <scope>NUCLEOTIDE SEQUENCE</scope>
    <source>
        <strain evidence="9">Expedition CK06-06</strain>
    </source>
</reference>
<dbReference type="GO" id="GO:0005886">
    <property type="term" value="C:plasma membrane"/>
    <property type="evidence" value="ECO:0007669"/>
    <property type="project" value="UniProtKB-SubCell"/>
</dbReference>
<feature type="transmembrane region" description="Helical" evidence="7">
    <location>
        <begin position="174"/>
        <end position="201"/>
    </location>
</feature>
<dbReference type="EMBL" id="BARU01025487">
    <property type="protein sequence ID" value="GAH67026.1"/>
    <property type="molecule type" value="Genomic_DNA"/>
</dbReference>
<accession>X1HA29</accession>
<proteinExistence type="predicted"/>
<evidence type="ECO:0000256" key="2">
    <source>
        <dbReference type="ARBA" id="ARBA00022475"/>
    </source>
</evidence>
<dbReference type="PANTHER" id="PTHR33362">
    <property type="entry name" value="SIALIC ACID TRAP TRANSPORTER PERMEASE PROTEIN SIAT-RELATED"/>
    <property type="match status" value="1"/>
</dbReference>